<dbReference type="SUPFAM" id="SSF52540">
    <property type="entry name" value="P-loop containing nucleoside triphosphate hydrolases"/>
    <property type="match status" value="1"/>
</dbReference>
<dbReference type="GO" id="GO:0005524">
    <property type="term" value="F:ATP binding"/>
    <property type="evidence" value="ECO:0007669"/>
    <property type="project" value="UniProtKB-UniRule"/>
</dbReference>
<dbReference type="Gene3D" id="3.40.50.300">
    <property type="entry name" value="P-loop containing nucleotide triphosphate hydrolases"/>
    <property type="match status" value="1"/>
</dbReference>
<sequence>MIVESIGISLCISGLLFSAVRKTTLDQQKIQHTFKNIDYDAKGYAPTLLKTIKKDSYFEYVYNVPYGLIDDDKLQPVLQKTLDKPVHVYFDGKLHVRVYHKKLKDRYNYDMFESLGGWTIPVGMAQEGVVYHDFDTIPHMVVAGSTTWGKTVFMKMLMTHLIENNPDGVEFYILDLKGGLAFHRYRNLKQVKVVAGDYKESAKALKMVKRDIKKDMDYLKSIDAENAKEGNLPTRKFIIIDEAGELKPEKSMSDTDKEYAKDCQSIMNHIARVAGQVGYKMIFGTQYPTKEILDSQIKANAVARVAFRLVTSVQSGVAIDQSGAETLEYPGRAIYKTVKEHIVQTPFITKFEMQEKLRRYEVNDDTTREESTTPRTDTITIG</sequence>
<evidence type="ECO:0000313" key="6">
    <source>
        <dbReference type="EMBL" id="ASN05317.1"/>
    </source>
</evidence>
<protein>
    <recommendedName>
        <fullName evidence="5">FtsK domain-containing protein</fullName>
    </recommendedName>
</protein>
<dbReference type="PANTHER" id="PTHR22683:SF1">
    <property type="entry name" value="TYPE VII SECRETION SYSTEM PROTEIN ESSC"/>
    <property type="match status" value="1"/>
</dbReference>
<dbReference type="OrthoDB" id="2511091at2"/>
<feature type="binding site" evidence="3">
    <location>
        <begin position="144"/>
        <end position="151"/>
    </location>
    <ligand>
        <name>ATP</name>
        <dbReference type="ChEBI" id="CHEBI:30616"/>
    </ligand>
</feature>
<feature type="region of interest" description="Disordered" evidence="4">
    <location>
        <begin position="362"/>
        <end position="382"/>
    </location>
</feature>
<dbReference type="PANTHER" id="PTHR22683">
    <property type="entry name" value="SPORULATION PROTEIN RELATED"/>
    <property type="match status" value="1"/>
</dbReference>
<reference evidence="6 7" key="1">
    <citation type="journal article" date="2003" name="Int. J. Syst. Evol. Microbiol.">
        <title>Virgibacillus carmonensis sp. nov., Virgibacillus necropolis sp. nov. and Virgibacillus picturae sp. nov., three novel species isolated from deteriorated mural paintings, transfer of the species of the genus salibacillus to Virgibacillus, as Virgibacillus marismortui comb. nov. and Virgibacillus salexigens comb. nov., and emended description of the genus Virgibacillus.</title>
        <authorList>
            <person name="Heyrman J."/>
            <person name="Logan N.A."/>
            <person name="Busse H.J."/>
            <person name="Balcaen A."/>
            <person name="Lebbe L."/>
            <person name="Rodriguez-Diaz M."/>
            <person name="Swings J."/>
            <person name="De Vos P."/>
        </authorList>
    </citation>
    <scope>NUCLEOTIDE SEQUENCE [LARGE SCALE GENOMIC DNA]</scope>
    <source>
        <strain evidence="6 7">LMG 19488</strain>
    </source>
</reference>
<dbReference type="AlphaFoldDB" id="A0A221MCG1"/>
<evidence type="ECO:0000256" key="3">
    <source>
        <dbReference type="PROSITE-ProRule" id="PRU00289"/>
    </source>
</evidence>
<keyword evidence="7" id="KW-1185">Reference proteome</keyword>
<evidence type="ECO:0000256" key="1">
    <source>
        <dbReference type="ARBA" id="ARBA00022741"/>
    </source>
</evidence>
<evidence type="ECO:0000256" key="4">
    <source>
        <dbReference type="SAM" id="MobiDB-lite"/>
    </source>
</evidence>
<keyword evidence="1 3" id="KW-0547">Nucleotide-binding</keyword>
<evidence type="ECO:0000256" key="2">
    <source>
        <dbReference type="ARBA" id="ARBA00022840"/>
    </source>
</evidence>
<feature type="compositionally biased region" description="Polar residues" evidence="4">
    <location>
        <begin position="373"/>
        <end position="382"/>
    </location>
</feature>
<feature type="domain" description="FtsK" evidence="5">
    <location>
        <begin position="126"/>
        <end position="316"/>
    </location>
</feature>
<dbReference type="KEGG" id="vne:CFK40_09975"/>
<name>A0A221MCG1_9BACI</name>
<dbReference type="Proteomes" id="UP000204391">
    <property type="component" value="Chromosome"/>
</dbReference>
<proteinExistence type="predicted"/>
<keyword evidence="2 3" id="KW-0067">ATP-binding</keyword>
<feature type="compositionally biased region" description="Basic and acidic residues" evidence="4">
    <location>
        <begin position="362"/>
        <end position="372"/>
    </location>
</feature>
<evidence type="ECO:0000313" key="7">
    <source>
        <dbReference type="Proteomes" id="UP000204391"/>
    </source>
</evidence>
<organism evidence="6 7">
    <name type="scientific">Virgibacillus necropolis</name>
    <dbReference type="NCBI Taxonomy" id="163877"/>
    <lineage>
        <taxon>Bacteria</taxon>
        <taxon>Bacillati</taxon>
        <taxon>Bacillota</taxon>
        <taxon>Bacilli</taxon>
        <taxon>Bacillales</taxon>
        <taxon>Bacillaceae</taxon>
        <taxon>Virgibacillus</taxon>
    </lineage>
</organism>
<dbReference type="RefSeq" id="WP_089532167.1">
    <property type="nucleotide sequence ID" value="NZ_CP022437.1"/>
</dbReference>
<evidence type="ECO:0000259" key="5">
    <source>
        <dbReference type="PROSITE" id="PS50901"/>
    </source>
</evidence>
<dbReference type="InterPro" id="IPR050206">
    <property type="entry name" value="FtsK/SpoIIIE/SftA"/>
</dbReference>
<gene>
    <name evidence="6" type="ORF">CFK40_09975</name>
</gene>
<dbReference type="InterPro" id="IPR002543">
    <property type="entry name" value="FtsK_dom"/>
</dbReference>
<dbReference type="Pfam" id="PF01580">
    <property type="entry name" value="FtsK_SpoIIIE"/>
    <property type="match status" value="1"/>
</dbReference>
<dbReference type="InterPro" id="IPR027417">
    <property type="entry name" value="P-loop_NTPase"/>
</dbReference>
<dbReference type="PROSITE" id="PS50901">
    <property type="entry name" value="FTSK"/>
    <property type="match status" value="1"/>
</dbReference>
<dbReference type="GO" id="GO:0003677">
    <property type="term" value="F:DNA binding"/>
    <property type="evidence" value="ECO:0007669"/>
    <property type="project" value="InterPro"/>
</dbReference>
<accession>A0A221MCG1</accession>
<dbReference type="EMBL" id="CP022437">
    <property type="protein sequence ID" value="ASN05317.1"/>
    <property type="molecule type" value="Genomic_DNA"/>
</dbReference>